<name>A0A0M3K9T0_ANISI</name>
<gene>
    <name evidence="2" type="ORF">ASIM_LOCUS17128</name>
</gene>
<reference evidence="2 3" key="2">
    <citation type="submission" date="2018-11" db="EMBL/GenBank/DDBJ databases">
        <authorList>
            <consortium name="Pathogen Informatics"/>
        </authorList>
    </citation>
    <scope>NUCLEOTIDE SEQUENCE [LARGE SCALE GENOMIC DNA]</scope>
</reference>
<sequence length="136" mass="15439">MTRSQRVLTYGYWDLPTNQTAGVKPSNALQMRFRMCILLLSAIIFTGKSDAKRRKCPKGAWKEGAIVNAIMSNYTKMLPDSEDAVQVNVEIHDVSSLNEITSDFEIDILFSQLWHDTALSFANYTSCKHNITMESR</sequence>
<reference evidence="4" key="1">
    <citation type="submission" date="2017-02" db="UniProtKB">
        <authorList>
            <consortium name="WormBaseParasite"/>
        </authorList>
    </citation>
    <scope>IDENTIFICATION</scope>
</reference>
<feature type="domain" description="Neurotransmitter-gated ion-channel ligand-binding" evidence="1">
    <location>
        <begin position="65"/>
        <end position="132"/>
    </location>
</feature>
<evidence type="ECO:0000313" key="3">
    <source>
        <dbReference type="Proteomes" id="UP000267096"/>
    </source>
</evidence>
<evidence type="ECO:0000313" key="4">
    <source>
        <dbReference type="WBParaSite" id="ASIM_0001772501-mRNA-1"/>
    </source>
</evidence>
<dbReference type="Proteomes" id="UP000267096">
    <property type="component" value="Unassembled WGS sequence"/>
</dbReference>
<dbReference type="SUPFAM" id="SSF63712">
    <property type="entry name" value="Nicotinic receptor ligand binding domain-like"/>
    <property type="match status" value="1"/>
</dbReference>
<dbReference type="EMBL" id="UYRR01033767">
    <property type="protein sequence ID" value="VDK59571.1"/>
    <property type="molecule type" value="Genomic_DNA"/>
</dbReference>
<dbReference type="Gene3D" id="2.70.170.10">
    <property type="entry name" value="Neurotransmitter-gated ion-channel ligand-binding domain"/>
    <property type="match status" value="1"/>
</dbReference>
<organism evidence="4">
    <name type="scientific">Anisakis simplex</name>
    <name type="common">Herring worm</name>
    <dbReference type="NCBI Taxonomy" id="6269"/>
    <lineage>
        <taxon>Eukaryota</taxon>
        <taxon>Metazoa</taxon>
        <taxon>Ecdysozoa</taxon>
        <taxon>Nematoda</taxon>
        <taxon>Chromadorea</taxon>
        <taxon>Rhabditida</taxon>
        <taxon>Spirurina</taxon>
        <taxon>Ascaridomorpha</taxon>
        <taxon>Ascaridoidea</taxon>
        <taxon>Anisakidae</taxon>
        <taxon>Anisakis</taxon>
        <taxon>Anisakis simplex complex</taxon>
    </lineage>
</organism>
<proteinExistence type="predicted"/>
<protein>
    <submittedName>
        <fullName evidence="4">Neur_chan_LBD domain-containing protein</fullName>
    </submittedName>
</protein>
<dbReference type="OrthoDB" id="407674at2759"/>
<dbReference type="GO" id="GO:0016020">
    <property type="term" value="C:membrane"/>
    <property type="evidence" value="ECO:0007669"/>
    <property type="project" value="InterPro"/>
</dbReference>
<keyword evidence="3" id="KW-1185">Reference proteome</keyword>
<evidence type="ECO:0000259" key="1">
    <source>
        <dbReference type="Pfam" id="PF02931"/>
    </source>
</evidence>
<dbReference type="Pfam" id="PF02931">
    <property type="entry name" value="Neur_chan_LBD"/>
    <property type="match status" value="1"/>
</dbReference>
<dbReference type="InterPro" id="IPR036734">
    <property type="entry name" value="Neur_chan_lig-bd_sf"/>
</dbReference>
<dbReference type="GO" id="GO:0005230">
    <property type="term" value="F:extracellular ligand-gated monoatomic ion channel activity"/>
    <property type="evidence" value="ECO:0007669"/>
    <property type="project" value="InterPro"/>
</dbReference>
<dbReference type="InterPro" id="IPR006202">
    <property type="entry name" value="Neur_chan_lig-bd"/>
</dbReference>
<dbReference type="AlphaFoldDB" id="A0A0M3K9T0"/>
<evidence type="ECO:0000313" key="2">
    <source>
        <dbReference type="EMBL" id="VDK59571.1"/>
    </source>
</evidence>
<dbReference type="WBParaSite" id="ASIM_0001772501-mRNA-1">
    <property type="protein sequence ID" value="ASIM_0001772501-mRNA-1"/>
    <property type="gene ID" value="ASIM_0001772501"/>
</dbReference>
<accession>A0A0M3K9T0</accession>